<protein>
    <submittedName>
        <fullName evidence="3">Isochorismatase</fullName>
    </submittedName>
</protein>
<keyword evidence="1" id="KW-0378">Hydrolase</keyword>
<dbReference type="Gene3D" id="3.40.50.850">
    <property type="entry name" value="Isochorismatase-like"/>
    <property type="match status" value="1"/>
</dbReference>
<comment type="caution">
    <text evidence="3">The sequence shown here is derived from an EMBL/GenBank/DDBJ whole genome shotgun (WGS) entry which is preliminary data.</text>
</comment>
<evidence type="ECO:0000259" key="2">
    <source>
        <dbReference type="Pfam" id="PF00857"/>
    </source>
</evidence>
<dbReference type="InterPro" id="IPR000868">
    <property type="entry name" value="Isochorismatase-like_dom"/>
</dbReference>
<gene>
    <name evidence="3" type="ORF">ROR02_30550</name>
</gene>
<evidence type="ECO:0000313" key="3">
    <source>
        <dbReference type="EMBL" id="GEO82924.1"/>
    </source>
</evidence>
<evidence type="ECO:0000256" key="1">
    <source>
        <dbReference type="ARBA" id="ARBA00022801"/>
    </source>
</evidence>
<dbReference type="SUPFAM" id="SSF52499">
    <property type="entry name" value="Isochorismatase-like hydrolases"/>
    <property type="match status" value="1"/>
</dbReference>
<proteinExistence type="predicted"/>
<evidence type="ECO:0000313" key="4">
    <source>
        <dbReference type="Proteomes" id="UP000321567"/>
    </source>
</evidence>
<dbReference type="InterPro" id="IPR036380">
    <property type="entry name" value="Isochorismatase-like_sf"/>
</dbReference>
<dbReference type="GO" id="GO:0016787">
    <property type="term" value="F:hydrolase activity"/>
    <property type="evidence" value="ECO:0007669"/>
    <property type="project" value="UniProtKB-KW"/>
</dbReference>
<dbReference type="InterPro" id="IPR050272">
    <property type="entry name" value="Isochorismatase-like_hydrls"/>
</dbReference>
<keyword evidence="4" id="KW-1185">Reference proteome</keyword>
<dbReference type="EMBL" id="BJZO01000130">
    <property type="protein sequence ID" value="GEO82924.1"/>
    <property type="molecule type" value="Genomic_DNA"/>
</dbReference>
<dbReference type="RefSeq" id="WP_147164960.1">
    <property type="nucleotide sequence ID" value="NZ_BJZO01000130.1"/>
</dbReference>
<name>A0A512HBU8_9PROT</name>
<feature type="domain" description="Isochorismatase-like" evidence="2">
    <location>
        <begin position="5"/>
        <end position="162"/>
    </location>
</feature>
<dbReference type="PANTHER" id="PTHR43540">
    <property type="entry name" value="PEROXYUREIDOACRYLATE/UREIDOACRYLATE AMIDOHYDROLASE-RELATED"/>
    <property type="match status" value="1"/>
</dbReference>
<organism evidence="3 4">
    <name type="scientific">Pararhodospirillum oryzae</name>
    <dbReference type="NCBI Taxonomy" id="478448"/>
    <lineage>
        <taxon>Bacteria</taxon>
        <taxon>Pseudomonadati</taxon>
        <taxon>Pseudomonadota</taxon>
        <taxon>Alphaproteobacteria</taxon>
        <taxon>Rhodospirillales</taxon>
        <taxon>Rhodospirillaceae</taxon>
        <taxon>Pararhodospirillum</taxon>
    </lineage>
</organism>
<dbReference type="Pfam" id="PF00857">
    <property type="entry name" value="Isochorismatase"/>
    <property type="match status" value="1"/>
</dbReference>
<sequence>MTRTLLVIDIQNDYFPGGVLPLWRAEETEARIVSAIATARARSERVVLVRHVSSAPTGLFAAGSPGSALRPAILAAAEGAPVVIKHHADAFQDTPLMDALAGSDEVLICGMMTQNCVAFTALSRLADGLTVRVMGDLCTAPSEIVHGIALNALQSKNLVITLEEAWPALSSD</sequence>
<dbReference type="PANTHER" id="PTHR43540:SF15">
    <property type="entry name" value="BLR5631 PROTEIN"/>
    <property type="match status" value="1"/>
</dbReference>
<dbReference type="Proteomes" id="UP000321567">
    <property type="component" value="Unassembled WGS sequence"/>
</dbReference>
<accession>A0A512HBU8</accession>
<dbReference type="OrthoDB" id="9794942at2"/>
<dbReference type="AlphaFoldDB" id="A0A512HBU8"/>
<reference evidence="3 4" key="1">
    <citation type="submission" date="2019-07" db="EMBL/GenBank/DDBJ databases">
        <title>Whole genome shotgun sequence of Rhodospirillum oryzae NBRC 107573.</title>
        <authorList>
            <person name="Hosoyama A."/>
            <person name="Uohara A."/>
            <person name="Ohji S."/>
            <person name="Ichikawa N."/>
        </authorList>
    </citation>
    <scope>NUCLEOTIDE SEQUENCE [LARGE SCALE GENOMIC DNA]</scope>
    <source>
        <strain evidence="3 4">NBRC 107573</strain>
    </source>
</reference>